<dbReference type="RefSeq" id="WP_008024872.1">
    <property type="nucleotide sequence ID" value="NZ_CP183042.1"/>
</dbReference>
<proteinExistence type="inferred from homology"/>
<comment type="subunit">
    <text evidence="6">Homodimer.</text>
</comment>
<reference evidence="10 11" key="1">
    <citation type="submission" date="2018-08" db="EMBL/GenBank/DDBJ databases">
        <title>A genome reference for cultivated species of the human gut microbiota.</title>
        <authorList>
            <person name="Zou Y."/>
            <person name="Xue W."/>
            <person name="Luo G."/>
        </authorList>
    </citation>
    <scope>NUCLEOTIDE SEQUENCE [LARGE SCALE GENOMIC DNA]</scope>
    <source>
        <strain evidence="9 11">AF14-7</strain>
        <strain evidence="8 10">TF10-34</strain>
    </source>
</reference>
<dbReference type="PANTHER" id="PTHR43467">
    <property type="entry name" value="COBALT-PRECORRIN-2 C(20)-METHYLTRANSFERASE"/>
    <property type="match status" value="1"/>
</dbReference>
<protein>
    <recommendedName>
        <fullName evidence="6">Cobalt-precorrin-2 C(20)-methyltransferase</fullName>
        <ecNumber evidence="6">2.1.1.151</ecNumber>
    </recommendedName>
</protein>
<dbReference type="InterPro" id="IPR012382">
    <property type="entry name" value="CobI/CbiL"/>
</dbReference>
<dbReference type="PIRSF" id="PIRSF036427">
    <property type="entry name" value="Precrrn-2_mtase"/>
    <property type="match status" value="1"/>
</dbReference>
<dbReference type="GO" id="GO:0032259">
    <property type="term" value="P:methylation"/>
    <property type="evidence" value="ECO:0007669"/>
    <property type="project" value="UniProtKB-KW"/>
</dbReference>
<comment type="caution">
    <text evidence="8">The sequence shown here is derived from an EMBL/GenBank/DDBJ whole genome shotgun (WGS) entry which is preliminary data.</text>
</comment>
<dbReference type="GO" id="GO:0043781">
    <property type="term" value="F:cobalt-factor II C20-methyltransferase activity"/>
    <property type="evidence" value="ECO:0007669"/>
    <property type="project" value="UniProtKB-EC"/>
</dbReference>
<evidence type="ECO:0000259" key="7">
    <source>
        <dbReference type="Pfam" id="PF00590"/>
    </source>
</evidence>
<keyword evidence="4 8" id="KW-0808">Transferase</keyword>
<gene>
    <name evidence="9" type="ORF">DWW25_14215</name>
    <name evidence="8" type="ORF">DXD03_01555</name>
</gene>
<dbReference type="InterPro" id="IPR000878">
    <property type="entry name" value="4pyrrol_Mease"/>
</dbReference>
<evidence type="ECO:0000313" key="11">
    <source>
        <dbReference type="Proteomes" id="UP000283369"/>
    </source>
</evidence>
<dbReference type="GO" id="GO:0009236">
    <property type="term" value="P:cobalamin biosynthetic process"/>
    <property type="evidence" value="ECO:0007669"/>
    <property type="project" value="UniProtKB-UniRule"/>
</dbReference>
<dbReference type="Gene3D" id="3.40.1010.10">
    <property type="entry name" value="Cobalt-precorrin-4 Transmethylase, Domain 1"/>
    <property type="match status" value="1"/>
</dbReference>
<evidence type="ECO:0000313" key="9">
    <source>
        <dbReference type="EMBL" id="RGV13591.1"/>
    </source>
</evidence>
<comment type="catalytic activity">
    <reaction evidence="6">
        <text>Co-precorrin-2 + S-adenosyl-L-methionine = Co-precorrin-3 + S-adenosyl-L-homocysteine + H(+)</text>
        <dbReference type="Rhea" id="RHEA:17997"/>
        <dbReference type="ChEBI" id="CHEBI:15378"/>
        <dbReference type="ChEBI" id="CHEBI:57856"/>
        <dbReference type="ChEBI" id="CHEBI:59789"/>
        <dbReference type="ChEBI" id="CHEBI:60053"/>
        <dbReference type="ChEBI" id="CHEBI:60060"/>
        <dbReference type="EC" id="2.1.1.151"/>
    </reaction>
</comment>
<evidence type="ECO:0000256" key="2">
    <source>
        <dbReference type="ARBA" id="ARBA00022573"/>
    </source>
</evidence>
<sequence length="231" mass="25512">MEDLKPVYIVSLGPGEAGLISLIGGATLCRANAIFCPKTNARSRSSVLLKELKIKKESIRRYTLPMSKKREMAYEAYDKVFEEIVSLYSEGLCVAIVAEGDAGFYSSTSYLVGRLKKAGIPIKQIAGVPAFIAAAASIGLSIVEQEERLTVCPGKVDRELFSRIASGSEVAVVMKLSQCEEEVKHFISLEERLVCHYFENVGADGEFYTCDKKDILAREFPYFSLMIIKGR</sequence>
<evidence type="ECO:0000256" key="1">
    <source>
        <dbReference type="ARBA" id="ARBA00004953"/>
    </source>
</evidence>
<evidence type="ECO:0000313" key="10">
    <source>
        <dbReference type="Proteomes" id="UP000261210"/>
    </source>
</evidence>
<comment type="pathway">
    <text evidence="1">Cofactor biosynthesis; adenosylcobalamin biosynthesis.</text>
</comment>
<dbReference type="Pfam" id="PF00590">
    <property type="entry name" value="TP_methylase"/>
    <property type="match status" value="1"/>
</dbReference>
<evidence type="ECO:0000313" key="8">
    <source>
        <dbReference type="EMBL" id="RGK67264.1"/>
    </source>
</evidence>
<feature type="domain" description="Tetrapyrrole methylase" evidence="7">
    <location>
        <begin position="7"/>
        <end position="206"/>
    </location>
</feature>
<evidence type="ECO:0000256" key="5">
    <source>
        <dbReference type="ARBA" id="ARBA00022691"/>
    </source>
</evidence>
<dbReference type="EMBL" id="QSQU01000002">
    <property type="protein sequence ID" value="RGK67264.1"/>
    <property type="molecule type" value="Genomic_DNA"/>
</dbReference>
<dbReference type="InterPro" id="IPR014777">
    <property type="entry name" value="4pyrrole_Mease_sub1"/>
</dbReference>
<dbReference type="GO" id="GO:0030788">
    <property type="term" value="F:precorrin-2 C20-methyltransferase activity"/>
    <property type="evidence" value="ECO:0007669"/>
    <property type="project" value="InterPro"/>
</dbReference>
<dbReference type="EMBL" id="QRYV01000032">
    <property type="protein sequence ID" value="RGV13591.1"/>
    <property type="molecule type" value="Genomic_DNA"/>
</dbReference>
<comment type="function">
    <text evidence="6">Methylates cobalt-precorrin-2 at the C-20 position to produce cobalt-precorrin-3A in the anaerobic cobalamin biosynthesis pathway.</text>
</comment>
<comment type="similarity">
    <text evidence="6">Belongs to the precorrin methyltransferase family.</text>
</comment>
<name>A0A3E4NP54_9BACE</name>
<dbReference type="InterPro" id="IPR014776">
    <property type="entry name" value="4pyrrole_Mease_sub2"/>
</dbReference>
<dbReference type="AlphaFoldDB" id="A0A3E4NP54"/>
<evidence type="ECO:0000256" key="4">
    <source>
        <dbReference type="ARBA" id="ARBA00022679"/>
    </source>
</evidence>
<dbReference type="Gene3D" id="3.30.950.10">
    <property type="entry name" value="Methyltransferase, Cobalt-precorrin-4 Transmethylase, Domain 2"/>
    <property type="match status" value="1"/>
</dbReference>
<dbReference type="InterPro" id="IPR035996">
    <property type="entry name" value="4pyrrol_Methylase_sf"/>
</dbReference>
<dbReference type="PANTHER" id="PTHR43467:SF2">
    <property type="entry name" value="COBALT-PRECORRIN-2 C(20)-METHYLTRANSFERASE"/>
    <property type="match status" value="1"/>
</dbReference>
<organism evidence="8 10">
    <name type="scientific">Bacteroides xylanisolvens</name>
    <dbReference type="NCBI Taxonomy" id="371601"/>
    <lineage>
        <taxon>Bacteria</taxon>
        <taxon>Pseudomonadati</taxon>
        <taxon>Bacteroidota</taxon>
        <taxon>Bacteroidia</taxon>
        <taxon>Bacteroidales</taxon>
        <taxon>Bacteroidaceae</taxon>
        <taxon>Bacteroides</taxon>
    </lineage>
</organism>
<keyword evidence="3 8" id="KW-0489">Methyltransferase</keyword>
<keyword evidence="2" id="KW-0169">Cobalamin biosynthesis</keyword>
<dbReference type="Proteomes" id="UP000283369">
    <property type="component" value="Unassembled WGS sequence"/>
</dbReference>
<dbReference type="EC" id="2.1.1.151" evidence="6"/>
<evidence type="ECO:0000256" key="3">
    <source>
        <dbReference type="ARBA" id="ARBA00022603"/>
    </source>
</evidence>
<accession>A0A3E4NP54</accession>
<keyword evidence="5" id="KW-0949">S-adenosyl-L-methionine</keyword>
<evidence type="ECO:0000256" key="6">
    <source>
        <dbReference type="PIRNR" id="PIRNR036427"/>
    </source>
</evidence>
<dbReference type="Proteomes" id="UP000261210">
    <property type="component" value="Unassembled WGS sequence"/>
</dbReference>
<dbReference type="CDD" id="cd11645">
    <property type="entry name" value="Precorrin_2_C20_MT"/>
    <property type="match status" value="1"/>
</dbReference>
<dbReference type="SUPFAM" id="SSF53790">
    <property type="entry name" value="Tetrapyrrole methylase"/>
    <property type="match status" value="1"/>
</dbReference>